<comment type="subcellular location">
    <subcellularLocation>
        <location evidence="5">Cell membrane</location>
        <topology evidence="5">Multi-pass membrane protein</topology>
    </subcellularLocation>
    <subcellularLocation>
        <location evidence="1">Membrane</location>
        <topology evidence="1">Multi-pass membrane protein</topology>
    </subcellularLocation>
</comment>
<comment type="similarity">
    <text evidence="5">Belongs to the 4-toluene sulfonate uptake permease (TSUP) (TC 2.A.102) family.</text>
</comment>
<accession>A0A2V4RLX0</accession>
<feature type="transmembrane region" description="Helical" evidence="5">
    <location>
        <begin position="143"/>
        <end position="166"/>
    </location>
</feature>
<evidence type="ECO:0000313" key="6">
    <source>
        <dbReference type="EMBL" id="PYD68532.1"/>
    </source>
</evidence>
<keyword evidence="7" id="KW-1185">Reference proteome</keyword>
<evidence type="ECO:0000256" key="4">
    <source>
        <dbReference type="ARBA" id="ARBA00023136"/>
    </source>
</evidence>
<feature type="transmembrane region" description="Helical" evidence="5">
    <location>
        <begin position="178"/>
        <end position="201"/>
    </location>
</feature>
<name>A0A2V4RLX0_9PROT</name>
<protein>
    <recommendedName>
        <fullName evidence="5">Probable membrane transporter protein</fullName>
    </recommendedName>
</protein>
<dbReference type="Proteomes" id="UP000247371">
    <property type="component" value="Unassembled WGS sequence"/>
</dbReference>
<dbReference type="AlphaFoldDB" id="A0A2V4RLX0"/>
<reference evidence="6 7" key="1">
    <citation type="submission" date="2017-07" db="EMBL/GenBank/DDBJ databases">
        <title>A draft genome sequence of Komagataeibacter swingsii LMG 22125.</title>
        <authorList>
            <person name="Skraban J."/>
            <person name="Cleenwerck I."/>
            <person name="Vandamme P."/>
            <person name="Trcek J."/>
        </authorList>
    </citation>
    <scope>NUCLEOTIDE SEQUENCE [LARGE SCALE GENOMIC DNA]</scope>
    <source>
        <strain evidence="6 7">LMG 22125</strain>
    </source>
</reference>
<keyword evidence="2 5" id="KW-0812">Transmembrane</keyword>
<evidence type="ECO:0000313" key="7">
    <source>
        <dbReference type="Proteomes" id="UP000247371"/>
    </source>
</evidence>
<keyword evidence="4 5" id="KW-0472">Membrane</keyword>
<feature type="transmembrane region" description="Helical" evidence="5">
    <location>
        <begin position="73"/>
        <end position="92"/>
    </location>
</feature>
<proteinExistence type="inferred from homology"/>
<dbReference type="PANTHER" id="PTHR43701:SF2">
    <property type="entry name" value="MEMBRANE TRANSPORTER PROTEIN YJNA-RELATED"/>
    <property type="match status" value="1"/>
</dbReference>
<dbReference type="PANTHER" id="PTHR43701">
    <property type="entry name" value="MEMBRANE TRANSPORTER PROTEIN MJ0441-RELATED"/>
    <property type="match status" value="1"/>
</dbReference>
<dbReference type="EMBL" id="NKUB01000029">
    <property type="protein sequence ID" value="PYD68532.1"/>
    <property type="molecule type" value="Genomic_DNA"/>
</dbReference>
<keyword evidence="3 5" id="KW-1133">Transmembrane helix</keyword>
<feature type="transmembrane region" description="Helical" evidence="5">
    <location>
        <begin position="240"/>
        <end position="258"/>
    </location>
</feature>
<feature type="transmembrane region" description="Helical" evidence="5">
    <location>
        <begin position="104"/>
        <end position="123"/>
    </location>
</feature>
<dbReference type="RefSeq" id="WP_110557649.1">
    <property type="nucleotide sequence ID" value="NZ_NKUB01000029.1"/>
</dbReference>
<keyword evidence="5" id="KW-1003">Cell membrane</keyword>
<feature type="transmembrane region" description="Helical" evidence="5">
    <location>
        <begin position="16"/>
        <end position="41"/>
    </location>
</feature>
<evidence type="ECO:0000256" key="1">
    <source>
        <dbReference type="ARBA" id="ARBA00004141"/>
    </source>
</evidence>
<organism evidence="6 7">
    <name type="scientific">Komagataeibacter swingsii</name>
    <dbReference type="NCBI Taxonomy" id="215220"/>
    <lineage>
        <taxon>Bacteria</taxon>
        <taxon>Pseudomonadati</taxon>
        <taxon>Pseudomonadota</taxon>
        <taxon>Alphaproteobacteria</taxon>
        <taxon>Acetobacterales</taxon>
        <taxon>Acetobacteraceae</taxon>
        <taxon>Komagataeibacter</taxon>
    </lineage>
</organism>
<dbReference type="GO" id="GO:0005886">
    <property type="term" value="C:plasma membrane"/>
    <property type="evidence" value="ECO:0007669"/>
    <property type="project" value="UniProtKB-SubCell"/>
</dbReference>
<dbReference type="InterPro" id="IPR002781">
    <property type="entry name" value="TM_pro_TauE-like"/>
</dbReference>
<evidence type="ECO:0000256" key="3">
    <source>
        <dbReference type="ARBA" id="ARBA00022989"/>
    </source>
</evidence>
<dbReference type="Pfam" id="PF01925">
    <property type="entry name" value="TauE"/>
    <property type="match status" value="1"/>
</dbReference>
<comment type="caution">
    <text evidence="6">The sequence shown here is derived from an EMBL/GenBank/DDBJ whole genome shotgun (WGS) entry which is preliminary data.</text>
</comment>
<sequence>MPDVLHTLLGLCSGGIIGFTLGLVGGGGSILAVPLLLYVVGIADPHRAIGTSALAVTINALFSLASHARSGHVAWKCAALFASAGIFGALAGAACGKVVNGQRLLFLFAFVMIAVGALMMRGCRQPRPAQPQQAAMRTAPLPIVAYGVATGFCSGFFGIGGGFLIVPALLAATGMPMLGAIATSLVAVCAFGLTTSISYAVAGMVDLPMVGILVAGGVAGSAGGTLLARRLGQHPQRLRMIFACLVFLVAFYMMWRSARAMGLA</sequence>
<evidence type="ECO:0000256" key="2">
    <source>
        <dbReference type="ARBA" id="ARBA00022692"/>
    </source>
</evidence>
<dbReference type="InterPro" id="IPR051598">
    <property type="entry name" value="TSUP/Inactive_protease-like"/>
</dbReference>
<feature type="transmembrane region" description="Helical" evidence="5">
    <location>
        <begin position="207"/>
        <end position="228"/>
    </location>
</feature>
<evidence type="ECO:0000256" key="5">
    <source>
        <dbReference type="RuleBase" id="RU363041"/>
    </source>
</evidence>
<gene>
    <name evidence="6" type="ORF">CFR76_14495</name>
</gene>